<proteinExistence type="inferred from homology"/>
<comment type="subcellular location">
    <subcellularLocation>
        <location evidence="1">Secreted</location>
    </subcellularLocation>
</comment>
<keyword evidence="3" id="KW-0964">Secreted</keyword>
<evidence type="ECO:0000259" key="6">
    <source>
        <dbReference type="Pfam" id="PF00151"/>
    </source>
</evidence>
<keyword evidence="5" id="KW-0732">Signal</keyword>
<evidence type="ECO:0000256" key="4">
    <source>
        <dbReference type="RuleBase" id="RU004262"/>
    </source>
</evidence>
<dbReference type="Gene3D" id="3.40.50.1820">
    <property type="entry name" value="alpha/beta hydrolase"/>
    <property type="match status" value="1"/>
</dbReference>
<feature type="signal peptide" evidence="5">
    <location>
        <begin position="1"/>
        <end position="22"/>
    </location>
</feature>
<dbReference type="PANTHER" id="PTHR11610">
    <property type="entry name" value="LIPASE"/>
    <property type="match status" value="1"/>
</dbReference>
<dbReference type="Pfam" id="PF00151">
    <property type="entry name" value="Lipase"/>
    <property type="match status" value="1"/>
</dbReference>
<evidence type="ECO:0000313" key="8">
    <source>
        <dbReference type="Proteomes" id="UP001642540"/>
    </source>
</evidence>
<dbReference type="EMBL" id="CAXLJM020000036">
    <property type="protein sequence ID" value="CAL8105844.1"/>
    <property type="molecule type" value="Genomic_DNA"/>
</dbReference>
<dbReference type="InterPro" id="IPR029058">
    <property type="entry name" value="AB_hydrolase_fold"/>
</dbReference>
<dbReference type="InterPro" id="IPR000734">
    <property type="entry name" value="TAG_lipase"/>
</dbReference>
<dbReference type="SUPFAM" id="SSF53474">
    <property type="entry name" value="alpha/beta-Hydrolases"/>
    <property type="match status" value="1"/>
</dbReference>
<accession>A0ABP1QNH8</accession>
<feature type="domain" description="Lipase" evidence="6">
    <location>
        <begin position="34"/>
        <end position="220"/>
    </location>
</feature>
<evidence type="ECO:0000256" key="3">
    <source>
        <dbReference type="ARBA" id="ARBA00022525"/>
    </source>
</evidence>
<comment type="similarity">
    <text evidence="2 4">Belongs to the AB hydrolase superfamily. Lipase family.</text>
</comment>
<reference evidence="7 8" key="1">
    <citation type="submission" date="2024-08" db="EMBL/GenBank/DDBJ databases">
        <authorList>
            <person name="Cucini C."/>
            <person name="Frati F."/>
        </authorList>
    </citation>
    <scope>NUCLEOTIDE SEQUENCE [LARGE SCALE GENOMIC DNA]</scope>
</reference>
<evidence type="ECO:0000256" key="2">
    <source>
        <dbReference type="ARBA" id="ARBA00010701"/>
    </source>
</evidence>
<sequence length="296" mass="32838">MLYVQNTVTLLILWLFANSAYANDEFAGPILNPTDVTFLLYSQDNSYTEVTPEFVESSLVEAGAKTYFVIDGLYSNRTTLMAQTVKDDLITLPNCNVIMVDWAPLSGYLAFRPSMNDLELRALYNNVTTYVPAIAREVVNLIESLKIKNIPLSQVHVIGFSLGAQIGAVVGSEITKKDNEKLGRITGLDPASFNYQEENVTAANRLDVTDATFIDIYHTNRLCDHRFSWKIWNLAFKKDIKACPCKVEAPEDESICTNLRNSSCTSPVRIGMFISTTIAGNFFVGFKNTTGPQGVA</sequence>
<evidence type="ECO:0000256" key="5">
    <source>
        <dbReference type="SAM" id="SignalP"/>
    </source>
</evidence>
<organism evidence="7 8">
    <name type="scientific">Orchesella dallaii</name>
    <dbReference type="NCBI Taxonomy" id="48710"/>
    <lineage>
        <taxon>Eukaryota</taxon>
        <taxon>Metazoa</taxon>
        <taxon>Ecdysozoa</taxon>
        <taxon>Arthropoda</taxon>
        <taxon>Hexapoda</taxon>
        <taxon>Collembola</taxon>
        <taxon>Entomobryomorpha</taxon>
        <taxon>Entomobryoidea</taxon>
        <taxon>Orchesellidae</taxon>
        <taxon>Orchesellinae</taxon>
        <taxon>Orchesella</taxon>
    </lineage>
</organism>
<name>A0ABP1QNH8_9HEXA</name>
<dbReference type="Proteomes" id="UP001642540">
    <property type="component" value="Unassembled WGS sequence"/>
</dbReference>
<evidence type="ECO:0000256" key="1">
    <source>
        <dbReference type="ARBA" id="ARBA00004613"/>
    </source>
</evidence>
<protein>
    <recommendedName>
        <fullName evidence="6">Lipase domain-containing protein</fullName>
    </recommendedName>
</protein>
<comment type="caution">
    <text evidence="7">The sequence shown here is derived from an EMBL/GenBank/DDBJ whole genome shotgun (WGS) entry which is preliminary data.</text>
</comment>
<gene>
    <name evidence="7" type="ORF">ODALV1_LOCUS12203</name>
</gene>
<keyword evidence="8" id="KW-1185">Reference proteome</keyword>
<feature type="chain" id="PRO_5046964455" description="Lipase domain-containing protein" evidence="5">
    <location>
        <begin position="23"/>
        <end position="296"/>
    </location>
</feature>
<evidence type="ECO:0000313" key="7">
    <source>
        <dbReference type="EMBL" id="CAL8105844.1"/>
    </source>
</evidence>
<dbReference type="InterPro" id="IPR013818">
    <property type="entry name" value="Lipase"/>
</dbReference>